<comment type="subcellular location">
    <subcellularLocation>
        <location evidence="1">Cytoplasm</location>
    </subcellularLocation>
</comment>
<keyword evidence="8" id="KW-0805">Transcription regulation</keyword>
<dbReference type="InterPro" id="IPR002481">
    <property type="entry name" value="FUR"/>
</dbReference>
<keyword evidence="10" id="KW-0804">Transcription</keyword>
<comment type="similarity">
    <text evidence="2">Belongs to the Fur family.</text>
</comment>
<evidence type="ECO:0000256" key="1">
    <source>
        <dbReference type="ARBA" id="ARBA00004496"/>
    </source>
</evidence>
<evidence type="ECO:0000256" key="2">
    <source>
        <dbReference type="ARBA" id="ARBA00007957"/>
    </source>
</evidence>
<dbReference type="RefSeq" id="WP_051847916.1">
    <property type="nucleotide sequence ID" value="NZ_JBEXDP010000112.1"/>
</dbReference>
<dbReference type="PANTHER" id="PTHR33202:SF18">
    <property type="entry name" value="TRANSCRIPTIONAL REGULATOR FURA"/>
    <property type="match status" value="1"/>
</dbReference>
<evidence type="ECO:0000256" key="4">
    <source>
        <dbReference type="ARBA" id="ARBA00022491"/>
    </source>
</evidence>
<dbReference type="Proteomes" id="UP001551011">
    <property type="component" value="Unassembled WGS sequence"/>
</dbReference>
<keyword evidence="6" id="KW-0862">Zinc</keyword>
<evidence type="ECO:0000256" key="7">
    <source>
        <dbReference type="ARBA" id="ARBA00023004"/>
    </source>
</evidence>
<protein>
    <submittedName>
        <fullName evidence="12">Fur family transcriptional regulator</fullName>
    </submittedName>
</protein>
<dbReference type="Pfam" id="PF01475">
    <property type="entry name" value="FUR"/>
    <property type="match status" value="1"/>
</dbReference>
<comment type="caution">
    <text evidence="12">The sequence shown here is derived from an EMBL/GenBank/DDBJ whole genome shotgun (WGS) entry which is preliminary data.</text>
</comment>
<dbReference type="Gene3D" id="3.30.1490.190">
    <property type="match status" value="1"/>
</dbReference>
<evidence type="ECO:0000313" key="13">
    <source>
        <dbReference type="Proteomes" id="UP001551011"/>
    </source>
</evidence>
<dbReference type="CDD" id="cd07153">
    <property type="entry name" value="Fur_like"/>
    <property type="match status" value="1"/>
</dbReference>
<feature type="region of interest" description="Disordered" evidence="11">
    <location>
        <begin position="141"/>
        <end position="166"/>
    </location>
</feature>
<accession>A0ABV3AKK7</accession>
<evidence type="ECO:0000256" key="3">
    <source>
        <dbReference type="ARBA" id="ARBA00022490"/>
    </source>
</evidence>
<sequence>MAGTDPAARLRDASLRVTAQRTAVLQVLEQHPHSDAGFVARSVRKGIGTVSLQAVYDVLAALSEVGIVRKFQPAGSPALFELRTGDNHHHVVCRTCGAVADTDCAVGGQPCLTPTATDGFVVQEAEVVFWGVCLSCADSVEPQRDPNTPPTTVKEPKWPSRKTPNR</sequence>
<evidence type="ECO:0000256" key="9">
    <source>
        <dbReference type="ARBA" id="ARBA00023125"/>
    </source>
</evidence>
<evidence type="ECO:0000256" key="10">
    <source>
        <dbReference type="ARBA" id="ARBA00023163"/>
    </source>
</evidence>
<dbReference type="InterPro" id="IPR036388">
    <property type="entry name" value="WH-like_DNA-bd_sf"/>
</dbReference>
<proteinExistence type="inferred from homology"/>
<dbReference type="SUPFAM" id="SSF46785">
    <property type="entry name" value="Winged helix' DNA-binding domain"/>
    <property type="match status" value="1"/>
</dbReference>
<evidence type="ECO:0000256" key="6">
    <source>
        <dbReference type="ARBA" id="ARBA00022833"/>
    </source>
</evidence>
<reference evidence="12 13" key="1">
    <citation type="submission" date="2024-06" db="EMBL/GenBank/DDBJ databases">
        <title>The Natural Products Discovery Center: Release of the First 8490 Sequenced Strains for Exploring Actinobacteria Biosynthetic Diversity.</title>
        <authorList>
            <person name="Kalkreuter E."/>
            <person name="Kautsar S.A."/>
            <person name="Yang D."/>
            <person name="Bader C.D."/>
            <person name="Teijaro C.N."/>
            <person name="Fluegel L."/>
            <person name="Davis C.M."/>
            <person name="Simpson J.R."/>
            <person name="Lauterbach L."/>
            <person name="Steele A.D."/>
            <person name="Gui C."/>
            <person name="Meng S."/>
            <person name="Li G."/>
            <person name="Viehrig K."/>
            <person name="Ye F."/>
            <person name="Su P."/>
            <person name="Kiefer A.F."/>
            <person name="Nichols A."/>
            <person name="Cepeda A.J."/>
            <person name="Yan W."/>
            <person name="Fan B."/>
            <person name="Jiang Y."/>
            <person name="Adhikari A."/>
            <person name="Zheng C.-J."/>
            <person name="Schuster L."/>
            <person name="Cowan T.M."/>
            <person name="Smanski M.J."/>
            <person name="Chevrette M.G."/>
            <person name="De Carvalho L.P.S."/>
            <person name="Shen B."/>
        </authorList>
    </citation>
    <scope>NUCLEOTIDE SEQUENCE [LARGE SCALE GENOMIC DNA]</scope>
    <source>
        <strain evidence="12 13">NPDC020594</strain>
    </source>
</reference>
<dbReference type="PANTHER" id="PTHR33202">
    <property type="entry name" value="ZINC UPTAKE REGULATION PROTEIN"/>
    <property type="match status" value="1"/>
</dbReference>
<evidence type="ECO:0000256" key="11">
    <source>
        <dbReference type="SAM" id="MobiDB-lite"/>
    </source>
</evidence>
<keyword evidence="9" id="KW-0238">DNA-binding</keyword>
<evidence type="ECO:0000256" key="8">
    <source>
        <dbReference type="ARBA" id="ARBA00023015"/>
    </source>
</evidence>
<dbReference type="Gene3D" id="1.10.10.10">
    <property type="entry name" value="Winged helix-like DNA-binding domain superfamily/Winged helix DNA-binding domain"/>
    <property type="match status" value="1"/>
</dbReference>
<gene>
    <name evidence="12" type="ORF">AB0H04_37540</name>
</gene>
<keyword evidence="3" id="KW-0963">Cytoplasm</keyword>
<organism evidence="12 13">
    <name type="scientific">Streptomyces flaveolus</name>
    <dbReference type="NCBI Taxonomy" id="67297"/>
    <lineage>
        <taxon>Bacteria</taxon>
        <taxon>Bacillati</taxon>
        <taxon>Actinomycetota</taxon>
        <taxon>Actinomycetes</taxon>
        <taxon>Kitasatosporales</taxon>
        <taxon>Streptomycetaceae</taxon>
        <taxon>Streptomyces</taxon>
    </lineage>
</organism>
<dbReference type="InterPro" id="IPR036390">
    <property type="entry name" value="WH_DNA-bd_sf"/>
</dbReference>
<name>A0ABV3AKK7_9ACTN</name>
<dbReference type="EMBL" id="JBFAEG010000036">
    <property type="protein sequence ID" value="MEU5712476.1"/>
    <property type="molecule type" value="Genomic_DNA"/>
</dbReference>
<evidence type="ECO:0000313" key="12">
    <source>
        <dbReference type="EMBL" id="MEU5712476.1"/>
    </source>
</evidence>
<keyword evidence="5" id="KW-0479">Metal-binding</keyword>
<keyword evidence="13" id="KW-1185">Reference proteome</keyword>
<keyword evidence="4" id="KW-0678">Repressor</keyword>
<dbReference type="InterPro" id="IPR043135">
    <property type="entry name" value="Fur_C"/>
</dbReference>
<keyword evidence="7" id="KW-0408">Iron</keyword>
<evidence type="ECO:0000256" key="5">
    <source>
        <dbReference type="ARBA" id="ARBA00022723"/>
    </source>
</evidence>